<organism evidence="5 6">
    <name type="scientific">Catenovulum sediminis</name>
    <dbReference type="NCBI Taxonomy" id="1740262"/>
    <lineage>
        <taxon>Bacteria</taxon>
        <taxon>Pseudomonadati</taxon>
        <taxon>Pseudomonadota</taxon>
        <taxon>Gammaproteobacteria</taxon>
        <taxon>Alteromonadales</taxon>
        <taxon>Alteromonadaceae</taxon>
        <taxon>Catenovulum</taxon>
    </lineage>
</organism>
<dbReference type="EMBL" id="JBELOE010000239">
    <property type="protein sequence ID" value="MER2492968.1"/>
    <property type="molecule type" value="Genomic_DNA"/>
</dbReference>
<evidence type="ECO:0000259" key="4">
    <source>
        <dbReference type="Pfam" id="PF23357"/>
    </source>
</evidence>
<dbReference type="InterPro" id="IPR055396">
    <property type="entry name" value="DUF7088"/>
</dbReference>
<dbReference type="InterPro" id="IPR019196">
    <property type="entry name" value="ABC_transp_unknown"/>
</dbReference>
<dbReference type="Pfam" id="PF23357">
    <property type="entry name" value="DUF7088"/>
    <property type="match status" value="1"/>
</dbReference>
<dbReference type="RefSeq" id="WP_350402403.1">
    <property type="nucleotide sequence ID" value="NZ_JBELOE010000239.1"/>
</dbReference>
<evidence type="ECO:0000256" key="1">
    <source>
        <dbReference type="SAM" id="Coils"/>
    </source>
</evidence>
<protein>
    <submittedName>
        <fullName evidence="5">Gldg family protein</fullName>
    </submittedName>
</protein>
<keyword evidence="2" id="KW-1133">Transmembrane helix</keyword>
<dbReference type="Proteomes" id="UP001467690">
    <property type="component" value="Unassembled WGS sequence"/>
</dbReference>
<feature type="transmembrane region" description="Helical" evidence="2">
    <location>
        <begin position="581"/>
        <end position="601"/>
    </location>
</feature>
<evidence type="ECO:0000313" key="6">
    <source>
        <dbReference type="Proteomes" id="UP001467690"/>
    </source>
</evidence>
<evidence type="ECO:0000313" key="5">
    <source>
        <dbReference type="EMBL" id="MER2492968.1"/>
    </source>
</evidence>
<reference evidence="5 6" key="1">
    <citation type="submission" date="2024-06" db="EMBL/GenBank/DDBJ databases">
        <authorList>
            <person name="Chen R.Y."/>
        </authorList>
    </citation>
    <scope>NUCLEOTIDE SEQUENCE [LARGE SCALE GENOMIC DNA]</scope>
    <source>
        <strain evidence="5 6">D2</strain>
    </source>
</reference>
<feature type="coiled-coil region" evidence="1">
    <location>
        <begin position="506"/>
        <end position="533"/>
    </location>
</feature>
<gene>
    <name evidence="5" type="ORF">ABS311_13880</name>
</gene>
<feature type="domain" description="ABC-type uncharacterised transport system" evidence="3">
    <location>
        <begin position="198"/>
        <end position="472"/>
    </location>
</feature>
<dbReference type="Pfam" id="PF09822">
    <property type="entry name" value="ABC_transp_aux"/>
    <property type="match status" value="1"/>
</dbReference>
<keyword evidence="6" id="KW-1185">Reference proteome</keyword>
<feature type="domain" description="DUF7088" evidence="4">
    <location>
        <begin position="37"/>
        <end position="134"/>
    </location>
</feature>
<evidence type="ECO:0000256" key="2">
    <source>
        <dbReference type="SAM" id="Phobius"/>
    </source>
</evidence>
<keyword evidence="1" id="KW-0175">Coiled coil</keyword>
<name>A0ABV1RJ53_9ALTE</name>
<sequence length="611" mass="68006">MKKLNTSIGLFALALIFFGAVLLNNLLLNPYRIDLTENKVFSLSEGSKSVLKKIDEPINLYFFFSEKTSEGLTQIRGYAERVKNLLEEYQLHSNGKIKLHVIDPEPFSENEDMAAEFGLTAAPVGNLGDNLYFGLGGRNALDDQEIIAFFDPSKEEFLEYDISKLINSLVDPNAIKVSIITDLPIAGGSDPAMMNPMMMNQAQQPWVFYQQLQQLYETEVLAADASEIPAQTDVLMLINPTVPSDALKYSIDQFIMQGGNVLAFIDPHTESSPSGMSQQSGLQAFLDTWGVEFEASQIVLDASAALEIRMPSGGSGKHFAYLGLNRQLISEKDTVTGQLESINGASFGYLAKKQDADINFEPLFESSPYTNTTNSMLYSSMRDPQRLQQNFVPDNQTKVLAARISGQLTSVFKDNEEYKNTAGFVDKTSEANVILVADADLLADRFWVQKSSFFGQSIATPFANNGDFVANSVENLGGSSELISIRARGKFSRPFTRVNEIEVQAEAKFREKEQELQARLSETEQKLSELQSQIGEGGKLVLSQEQQQAIDSFIAEKLSIRKSLREVQHQLNKDIEALGSWLKFINVIVAPLFLTILLYFLSLTFKRRKIA</sequence>
<keyword evidence="2" id="KW-0472">Membrane</keyword>
<keyword evidence="2" id="KW-0812">Transmembrane</keyword>
<proteinExistence type="predicted"/>
<evidence type="ECO:0000259" key="3">
    <source>
        <dbReference type="Pfam" id="PF09822"/>
    </source>
</evidence>
<accession>A0ABV1RJ53</accession>
<comment type="caution">
    <text evidence="5">The sequence shown here is derived from an EMBL/GenBank/DDBJ whole genome shotgun (WGS) entry which is preliminary data.</text>
</comment>